<dbReference type="AlphaFoldDB" id="A0A370L150"/>
<comment type="caution">
    <text evidence="3">The sequence shown here is derived from an EMBL/GenBank/DDBJ whole genome shotgun (WGS) entry which is preliminary data.</text>
</comment>
<evidence type="ECO:0000313" key="4">
    <source>
        <dbReference type="Proteomes" id="UP000255207"/>
    </source>
</evidence>
<keyword evidence="4" id="KW-1185">Reference proteome</keyword>
<dbReference type="Proteomes" id="UP000255207">
    <property type="component" value="Unassembled WGS sequence"/>
</dbReference>
<dbReference type="InterPro" id="IPR028096">
    <property type="entry name" value="EfeO_Cupredoxin"/>
</dbReference>
<evidence type="ECO:0000313" key="3">
    <source>
        <dbReference type="EMBL" id="RDJ21273.1"/>
    </source>
</evidence>
<dbReference type="RefSeq" id="WP_114831334.1">
    <property type="nucleotide sequence ID" value="NZ_QQTO01000020.1"/>
</dbReference>
<dbReference type="Pfam" id="PF13473">
    <property type="entry name" value="Cupredoxin_1"/>
    <property type="match status" value="1"/>
</dbReference>
<gene>
    <name evidence="3" type="ORF">DWE98_21375</name>
</gene>
<feature type="domain" description="EfeO-type cupredoxin-like" evidence="2">
    <location>
        <begin position="31"/>
        <end position="135"/>
    </location>
</feature>
<dbReference type="InterPro" id="IPR050894">
    <property type="entry name" value="EfeM/EfeO_iron_uptake"/>
</dbReference>
<dbReference type="PANTHER" id="PTHR39192:SF1">
    <property type="entry name" value="IRON UPTAKE SYSTEM COMPONENT EFEO"/>
    <property type="match status" value="1"/>
</dbReference>
<proteinExistence type="predicted"/>
<dbReference type="OrthoDB" id="7348379at2"/>
<dbReference type="InterPro" id="IPR008972">
    <property type="entry name" value="Cupredoxin"/>
</dbReference>
<name>A0A370L150_9HYPH</name>
<dbReference type="EMBL" id="QQTP01000013">
    <property type="protein sequence ID" value="RDJ21273.1"/>
    <property type="molecule type" value="Genomic_DNA"/>
</dbReference>
<reference evidence="4" key="1">
    <citation type="submission" date="2018-07" db="EMBL/GenBank/DDBJ databases">
        <authorList>
            <person name="Safronova V.I."/>
            <person name="Chirak E.R."/>
            <person name="Sazanova A.L."/>
        </authorList>
    </citation>
    <scope>NUCLEOTIDE SEQUENCE [LARGE SCALE GENOMIC DNA]</scope>
    <source>
        <strain evidence="4">RCAM04685</strain>
    </source>
</reference>
<dbReference type="Gene3D" id="2.60.40.420">
    <property type="entry name" value="Cupredoxins - blue copper proteins"/>
    <property type="match status" value="1"/>
</dbReference>
<organism evidence="3 4">
    <name type="scientific">Bosea caraganae</name>
    <dbReference type="NCBI Taxonomy" id="2763117"/>
    <lineage>
        <taxon>Bacteria</taxon>
        <taxon>Pseudomonadati</taxon>
        <taxon>Pseudomonadota</taxon>
        <taxon>Alphaproteobacteria</taxon>
        <taxon>Hyphomicrobiales</taxon>
        <taxon>Boseaceae</taxon>
        <taxon>Bosea</taxon>
    </lineage>
</organism>
<evidence type="ECO:0000256" key="1">
    <source>
        <dbReference type="SAM" id="Phobius"/>
    </source>
</evidence>
<keyword evidence="1" id="KW-0812">Transmembrane</keyword>
<keyword evidence="1" id="KW-1133">Transmembrane helix</keyword>
<sequence>MTAAASSGKPSPALRLAMAGTALILCGGVAAFFYAAQRGAKPRPGQSSAQDVAIAITERTCEPAQITVPAGKTSFIVTNRSQRALEWEILDGVIVVEERENIVPGQSRRLTAQLHPGEYAMTCGLLSAPRGRLIVKASNDAAAPKLALMDFIGPVAEYRVYLIGQSDALAAALEQLRGAAEARDIDAVAQRAAEASAAFARLQPALTDDELKAGPIADLKLALANAAGSRSEADLATFVKSPASLQDKAKALADALAARTVLPDAMLGGAVRAAAGLVKPSEASASQVAGIRKIVELLQPLVTRLDAPLAAKTAADLGTVERGPDSAGASAALAGDLTAMRAKLTLDASGKTP</sequence>
<keyword evidence="1" id="KW-0472">Membrane</keyword>
<feature type="transmembrane region" description="Helical" evidence="1">
    <location>
        <begin position="16"/>
        <end position="36"/>
    </location>
</feature>
<accession>A0A370L150</accession>
<protein>
    <recommendedName>
        <fullName evidence="2">EfeO-type cupredoxin-like domain-containing protein</fullName>
    </recommendedName>
</protein>
<evidence type="ECO:0000259" key="2">
    <source>
        <dbReference type="Pfam" id="PF13473"/>
    </source>
</evidence>
<dbReference type="PANTHER" id="PTHR39192">
    <property type="entry name" value="IRON UPTAKE SYSTEM COMPONENT EFEO"/>
    <property type="match status" value="1"/>
</dbReference>